<protein>
    <recommendedName>
        <fullName evidence="6">DM domain-containing protein</fullName>
    </recommendedName>
</protein>
<dbReference type="PROSITE" id="PS50809">
    <property type="entry name" value="DM_2"/>
    <property type="match status" value="1"/>
</dbReference>
<organism evidence="7 8">
    <name type="scientific">Orchesella dallaii</name>
    <dbReference type="NCBI Taxonomy" id="48710"/>
    <lineage>
        <taxon>Eukaryota</taxon>
        <taxon>Metazoa</taxon>
        <taxon>Ecdysozoa</taxon>
        <taxon>Arthropoda</taxon>
        <taxon>Hexapoda</taxon>
        <taxon>Collembola</taxon>
        <taxon>Entomobryomorpha</taxon>
        <taxon>Entomobryoidea</taxon>
        <taxon>Orchesellidae</taxon>
        <taxon>Orchesellinae</taxon>
        <taxon>Orchesella</taxon>
    </lineage>
</organism>
<evidence type="ECO:0000256" key="3">
    <source>
        <dbReference type="ARBA" id="ARBA00023125"/>
    </source>
</evidence>
<comment type="caution">
    <text evidence="7">The sequence shown here is derived from an EMBL/GenBank/DDBJ whole genome shotgun (WGS) entry which is preliminary data.</text>
</comment>
<dbReference type="InterPro" id="IPR026607">
    <property type="entry name" value="DMRT"/>
</dbReference>
<comment type="subcellular location">
    <subcellularLocation>
        <location evidence="5">Nucleus</location>
    </subcellularLocation>
</comment>
<proteinExistence type="predicted"/>
<feature type="DNA-binding region" description="DM" evidence="5">
    <location>
        <begin position="98"/>
        <end position="145"/>
    </location>
</feature>
<evidence type="ECO:0000256" key="4">
    <source>
        <dbReference type="ARBA" id="ARBA00023242"/>
    </source>
</evidence>
<dbReference type="PANTHER" id="PTHR12322:SF53">
    <property type="entry name" value="DOUBLESEX-MAB RELATED 11E"/>
    <property type="match status" value="1"/>
</dbReference>
<evidence type="ECO:0000259" key="6">
    <source>
        <dbReference type="PROSITE" id="PS50809"/>
    </source>
</evidence>
<dbReference type="SMART" id="SM00301">
    <property type="entry name" value="DM"/>
    <property type="match status" value="1"/>
</dbReference>
<dbReference type="Proteomes" id="UP001642540">
    <property type="component" value="Unassembled WGS sequence"/>
</dbReference>
<dbReference type="PROSITE" id="PS40000">
    <property type="entry name" value="DM_1"/>
    <property type="match status" value="1"/>
</dbReference>
<dbReference type="EMBL" id="CAXLJM020000081">
    <property type="protein sequence ID" value="CAL8130060.1"/>
    <property type="molecule type" value="Genomic_DNA"/>
</dbReference>
<evidence type="ECO:0000313" key="8">
    <source>
        <dbReference type="Proteomes" id="UP001642540"/>
    </source>
</evidence>
<keyword evidence="8" id="KW-1185">Reference proteome</keyword>
<reference evidence="7 8" key="1">
    <citation type="submission" date="2024-08" db="EMBL/GenBank/DDBJ databases">
        <authorList>
            <person name="Cucini C."/>
            <person name="Frati F."/>
        </authorList>
    </citation>
    <scope>NUCLEOTIDE SEQUENCE [LARGE SCALE GENOMIC DNA]</scope>
</reference>
<dbReference type="SUPFAM" id="SSF82927">
    <property type="entry name" value="Cysteine-rich DNA binding domain, (DM domain)"/>
    <property type="match status" value="1"/>
</dbReference>
<dbReference type="Gene3D" id="4.10.1040.10">
    <property type="entry name" value="DM DNA-binding domain"/>
    <property type="match status" value="1"/>
</dbReference>
<evidence type="ECO:0000256" key="2">
    <source>
        <dbReference type="ARBA" id="ARBA00022833"/>
    </source>
</evidence>
<keyword evidence="2 5" id="KW-0862">Zinc</keyword>
<dbReference type="InterPro" id="IPR036407">
    <property type="entry name" value="DM_DNA-bd_sf"/>
</dbReference>
<keyword evidence="1 5" id="KW-0479">Metal-binding</keyword>
<sequence length="337" mass="38279">MRRRHYYPMAFTLPLPSAQVEVAPESTKRLIQSEEISPMKKHLYKPPHSIHPAGEQVNSIQKTKLQPLKSEAEVASKLRDTAVVGSNIVPQSGRFPKCGQCQNHGKFVPLKNHKRFCPWKSCQCFKCTVTHERRRVMASQVAVRRADAQDEERAKAESFSFENNPKKLVTHPNLPQAPQNTSVTFHHDSPTLNALPVNKMPVEHGIGNRASSSAFSTEPAWKETGHAMKKVDNLPEGVPFMSFPLLFPRRSQPISTQNTMFHPLTNQYQSIQASESIRVIDEIKLSLKAIREMFHLPSEADFLVYRILKDCGGSFEKTYMKIHEGKYKVLLIQIICE</sequence>
<keyword evidence="3 5" id="KW-0238">DNA-binding</keyword>
<keyword evidence="4 5" id="KW-0539">Nucleus</keyword>
<evidence type="ECO:0000256" key="5">
    <source>
        <dbReference type="PROSITE-ProRule" id="PRU00070"/>
    </source>
</evidence>
<feature type="domain" description="DM" evidence="6">
    <location>
        <begin position="98"/>
        <end position="145"/>
    </location>
</feature>
<dbReference type="Pfam" id="PF00751">
    <property type="entry name" value="DM"/>
    <property type="match status" value="1"/>
</dbReference>
<evidence type="ECO:0000313" key="7">
    <source>
        <dbReference type="EMBL" id="CAL8130060.1"/>
    </source>
</evidence>
<dbReference type="InterPro" id="IPR001275">
    <property type="entry name" value="DM_DNA-bd"/>
</dbReference>
<gene>
    <name evidence="7" type="ORF">ODALV1_LOCUS23545</name>
</gene>
<accession>A0ABP1RLB8</accession>
<evidence type="ECO:0000256" key="1">
    <source>
        <dbReference type="ARBA" id="ARBA00022723"/>
    </source>
</evidence>
<dbReference type="PANTHER" id="PTHR12322">
    <property type="entry name" value="DOUBLESEX AND MAB-3 RELATED TRANSCRIPTION FACTOR DMRT"/>
    <property type="match status" value="1"/>
</dbReference>
<name>A0ABP1RLB8_9HEXA</name>